<evidence type="ECO:0000256" key="3">
    <source>
        <dbReference type="ARBA" id="ARBA00038502"/>
    </source>
</evidence>
<evidence type="ECO:0000256" key="2">
    <source>
        <dbReference type="ARBA" id="ARBA00023315"/>
    </source>
</evidence>
<dbReference type="GO" id="GO:0016746">
    <property type="term" value="F:acyltransferase activity"/>
    <property type="evidence" value="ECO:0007669"/>
    <property type="project" value="UniProtKB-KW"/>
</dbReference>
<dbReference type="PANTHER" id="PTHR43792">
    <property type="entry name" value="GNAT FAMILY, PUTATIVE (AFU_ORTHOLOGUE AFUA_3G00765)-RELATED-RELATED"/>
    <property type="match status" value="1"/>
</dbReference>
<reference evidence="6" key="1">
    <citation type="journal article" date="2019" name="Int. J. Syst. Evol. Microbiol.">
        <title>The Global Catalogue of Microorganisms (GCM) 10K type strain sequencing project: providing services to taxonomists for standard genome sequencing and annotation.</title>
        <authorList>
            <consortium name="The Broad Institute Genomics Platform"/>
            <consortium name="The Broad Institute Genome Sequencing Center for Infectious Disease"/>
            <person name="Wu L."/>
            <person name="Ma J."/>
        </authorList>
    </citation>
    <scope>NUCLEOTIDE SEQUENCE [LARGE SCALE GENOMIC DNA]</scope>
    <source>
        <strain evidence="6">CGMCC 1.12192</strain>
    </source>
</reference>
<dbReference type="EMBL" id="JBHSJC010000001">
    <property type="protein sequence ID" value="MFC4827774.1"/>
    <property type="molecule type" value="Genomic_DNA"/>
</dbReference>
<proteinExistence type="inferred from homology"/>
<evidence type="ECO:0000313" key="5">
    <source>
        <dbReference type="EMBL" id="MFC4827774.1"/>
    </source>
</evidence>
<dbReference type="EC" id="2.3.-.-" evidence="5"/>
<protein>
    <submittedName>
        <fullName evidence="5">GNAT family N-acetyltransferase</fullName>
        <ecNumber evidence="5">2.3.-.-</ecNumber>
    </submittedName>
</protein>
<feature type="domain" description="N-acetyltransferase" evidence="4">
    <location>
        <begin position="18"/>
        <end position="175"/>
    </location>
</feature>
<keyword evidence="2 5" id="KW-0012">Acyltransferase</keyword>
<evidence type="ECO:0000259" key="4">
    <source>
        <dbReference type="PROSITE" id="PS51186"/>
    </source>
</evidence>
<keyword evidence="1 5" id="KW-0808">Transferase</keyword>
<name>A0ABV9R2Q3_9MICO</name>
<gene>
    <name evidence="5" type="ORF">ACFPER_03170</name>
</gene>
<dbReference type="Gene3D" id="3.40.630.30">
    <property type="match status" value="1"/>
</dbReference>
<dbReference type="InterPro" id="IPR016181">
    <property type="entry name" value="Acyl_CoA_acyltransferase"/>
</dbReference>
<dbReference type="SUPFAM" id="SSF55729">
    <property type="entry name" value="Acyl-CoA N-acyltransferases (Nat)"/>
    <property type="match status" value="1"/>
</dbReference>
<dbReference type="CDD" id="cd04301">
    <property type="entry name" value="NAT_SF"/>
    <property type="match status" value="1"/>
</dbReference>
<dbReference type="PROSITE" id="PS51186">
    <property type="entry name" value="GNAT"/>
    <property type="match status" value="1"/>
</dbReference>
<comment type="similarity">
    <text evidence="3">Belongs to the acetyltransferase family. RimJ subfamily.</text>
</comment>
<evidence type="ECO:0000256" key="1">
    <source>
        <dbReference type="ARBA" id="ARBA00022679"/>
    </source>
</evidence>
<dbReference type="RefSeq" id="WP_204395830.1">
    <property type="nucleotide sequence ID" value="NZ_JAFBBW010000001.1"/>
</dbReference>
<sequence>MPPADVGGIRLSGGMPDVALRPWSDGDLDLLRRANAPELMEQLGGPESDAKVVDRHERYLRGRRDGSSWMSAIVTPEHPEGVGTIGFWPHEHHGRPAFEAGWTVLAEHQGRGIAGAALGLLVDEARRVDPARALLAFPRVSNAPSNAICRRAGFRLEGVEEFEYPTGTWLPSNVWVLPPEHGSTA</sequence>
<comment type="caution">
    <text evidence="5">The sequence shown here is derived from an EMBL/GenBank/DDBJ whole genome shotgun (WGS) entry which is preliminary data.</text>
</comment>
<organism evidence="5 6">
    <name type="scientific">Agromyces aurantiacus</name>
    <dbReference type="NCBI Taxonomy" id="165814"/>
    <lineage>
        <taxon>Bacteria</taxon>
        <taxon>Bacillati</taxon>
        <taxon>Actinomycetota</taxon>
        <taxon>Actinomycetes</taxon>
        <taxon>Micrococcales</taxon>
        <taxon>Microbacteriaceae</taxon>
        <taxon>Agromyces</taxon>
    </lineage>
</organism>
<evidence type="ECO:0000313" key="6">
    <source>
        <dbReference type="Proteomes" id="UP001595960"/>
    </source>
</evidence>
<dbReference type="InterPro" id="IPR000182">
    <property type="entry name" value="GNAT_dom"/>
</dbReference>
<keyword evidence="6" id="KW-1185">Reference proteome</keyword>
<dbReference type="PANTHER" id="PTHR43792:SF8">
    <property type="entry name" value="[RIBOSOMAL PROTEIN US5]-ALANINE N-ACETYLTRANSFERASE"/>
    <property type="match status" value="1"/>
</dbReference>
<dbReference type="Pfam" id="PF13302">
    <property type="entry name" value="Acetyltransf_3"/>
    <property type="match status" value="1"/>
</dbReference>
<accession>A0ABV9R2Q3</accession>
<dbReference type="Proteomes" id="UP001595960">
    <property type="component" value="Unassembled WGS sequence"/>
</dbReference>
<dbReference type="InterPro" id="IPR051531">
    <property type="entry name" value="N-acetyltransferase"/>
</dbReference>